<feature type="compositionally biased region" description="Basic and acidic residues" evidence="1">
    <location>
        <begin position="232"/>
        <end position="242"/>
    </location>
</feature>
<dbReference type="InterPro" id="IPR025263">
    <property type="entry name" value="YhdP_central"/>
</dbReference>
<keyword evidence="2" id="KW-1133">Transmembrane helix</keyword>
<dbReference type="Pfam" id="PF13116">
    <property type="entry name" value="YhdP"/>
    <property type="match status" value="1"/>
</dbReference>
<accession>A0A6D2CA49</accession>
<sequence>MPDKENNENLACNLEASQKINELELEDSKVFDDGGVDTAPLLQVNKVNGDDESIGLDSKERDLESNVSLSSENTLRLDKEYKDLESRDLESSISDSTILDSVSLDSNDLDSKAKALFLEENLNAHKSLENDLNLQGISLALQQRLNTQDTMHLNHIHTPYIDFSSNNHTLKQIRPSLKQPSSNENIAHSNDKDSIQTQDYNNLNIANNIPSKKENPSQTKSSTKPAIYTLDDTPHDTAEKKDTKKHKKKAKKKGNPLLRLIIFFVVILSVTIIGYKILANGISFQNLKFGNITIYNAFLQLQNKLILEIDSIDLSTLSNNESKDNTQETRPFNEILQNTIQYTQRTLYILSYFERLNIKELVLPNNHKWSIDYTDTNYRIQGALFDADFAINNNHNNIHLDINKFQLKTLPLHFEGNLNFSVPKKQLSFNLEAIKDDDNEKIMLSGDTNFNEININAKSSPLNNLAIIKPFIDNIQNPKLKKTLQDWLFNNIKYDNLHLSNLAMRINLDDIGNTLLHNTQAEIIVEKPEVTLAKGVKPILAEQAVITFKDTDLKITPINATFAGMNLAQSEVLIANMPHSDVIIELHGKNVRFDSNLAKLLEHYGVVLPIMQQSLAQNTKKSKQTKIKTESKNTKKTLDSAINTTEDAVTKALQTKQTLNTEQTTQTNTNEKQAQIATNENLYEKILELNPQTTLTNELLHNPNLTKSSTKETTSMHLQIAIRHNKKIPTHPLFSLQGIIQAQNTSLKLYDIPLQANNLNIALDITPQQKLVYINGERVKWQRLIDANVNVLLDINKQNIQANTYIHKAILNTHNLQDLRLAPNKPTIHLPSPNNENLKVNNNDSKIALHVKNLYDIKKQKKINRPTPQEDPKDSIQNNIAQHSGIYLEESMPYSNTQKILKYFDEYSIQRTNMQTPNNSISSDSHKLLEDARKQQLQNKELSPEVIKSLPKQNIKDDGERAKEDDKVLKDLKNNPVWNDLKIRSKKTQPFKQLSTKELTELAKQAIEKEKDSFMLDQDFLNIKNANIHLNLSFANNKIVLDVPALSLHLESGKNLQLSIAKIENILQFSPLAQYYGITHGDFSLQTTPYPKTKQESFKSIDFTLNLTKLKHPLYTIKHERVTDLNLKGHLQDNSIVVLVNDDIDFKSQDSLSMLRMKGYRIDIDEAMQSKIPFFIDLFKDKQKDALPYSEAAILQELKFIAIKNKLRKQMNIKPTDFNIIGQDLQFSFLGYTAPFDSVNIRFIDNRIVVDGQYGKGILNASLIKDNVYVKAKNFSGDFINIILASAKGGKKMLNGGAFSLDGIYRGGILNASIELQNTALIDFKSVQNIFALIDTVPSLFMFKDPHISAKGYQVNYGKVIFAINSDYVGLQNVFLLGSSMDINGQGIIDIDTQEMNVNLNISTIKNLSKFINKIPIIGYLILGREGQISTNLILSGKYSDPKVNITLAADIIKAPFNILRRVFPVEMLVNSSKDEEEMILY</sequence>
<feature type="region of interest" description="Disordered" evidence="1">
    <location>
        <begin position="206"/>
        <end position="250"/>
    </location>
</feature>
<evidence type="ECO:0000313" key="5">
    <source>
        <dbReference type="Proteomes" id="UP000029870"/>
    </source>
</evidence>
<dbReference type="GeneID" id="60656718"/>
<name>A0A6D2CA49_9HELI</name>
<feature type="domain" description="YhdP central" evidence="3">
    <location>
        <begin position="692"/>
        <end position="1444"/>
    </location>
</feature>
<evidence type="ECO:0000256" key="1">
    <source>
        <dbReference type="SAM" id="MobiDB-lite"/>
    </source>
</evidence>
<gene>
    <name evidence="4" type="ORF">LS77_005935</name>
</gene>
<keyword evidence="2" id="KW-0812">Transmembrane</keyword>
<comment type="caution">
    <text evidence="4">The sequence shown here is derived from an EMBL/GenBank/DDBJ whole genome shotgun (WGS) entry which is preliminary data.</text>
</comment>
<dbReference type="EMBL" id="JRPH02000014">
    <property type="protein sequence ID" value="TLE04552.1"/>
    <property type="molecule type" value="Genomic_DNA"/>
</dbReference>
<feature type="compositionally biased region" description="Polar residues" evidence="1">
    <location>
        <begin position="178"/>
        <end position="188"/>
    </location>
</feature>
<feature type="region of interest" description="Disordered" evidence="1">
    <location>
        <begin position="175"/>
        <end position="194"/>
    </location>
</feature>
<evidence type="ECO:0000259" key="3">
    <source>
        <dbReference type="Pfam" id="PF13116"/>
    </source>
</evidence>
<evidence type="ECO:0000313" key="4">
    <source>
        <dbReference type="EMBL" id="TLE04552.1"/>
    </source>
</evidence>
<reference evidence="4 5" key="1">
    <citation type="journal article" date="2014" name="Genome Announc.">
        <title>Draft genome sequences of eight enterohepatic helicobacter species isolated from both laboratory and wild rodents.</title>
        <authorList>
            <person name="Sheh A."/>
            <person name="Shen Z."/>
            <person name="Fox J.G."/>
        </authorList>
    </citation>
    <scope>NUCLEOTIDE SEQUENCE [LARGE SCALE GENOMIC DNA]</scope>
    <source>
        <strain evidence="4 5">Missouri</strain>
    </source>
</reference>
<organism evidence="4 5">
    <name type="scientific">Helicobacter bilis</name>
    <dbReference type="NCBI Taxonomy" id="37372"/>
    <lineage>
        <taxon>Bacteria</taxon>
        <taxon>Pseudomonadati</taxon>
        <taxon>Campylobacterota</taxon>
        <taxon>Epsilonproteobacteria</taxon>
        <taxon>Campylobacterales</taxon>
        <taxon>Helicobacteraceae</taxon>
        <taxon>Helicobacter</taxon>
    </lineage>
</organism>
<protein>
    <recommendedName>
        <fullName evidence="3">YhdP central domain-containing protein</fullName>
    </recommendedName>
</protein>
<dbReference type="Proteomes" id="UP000029870">
    <property type="component" value="Unassembled WGS sequence"/>
</dbReference>
<feature type="compositionally biased region" description="Polar residues" evidence="1">
    <location>
        <begin position="206"/>
        <end position="224"/>
    </location>
</feature>
<proteinExistence type="predicted"/>
<evidence type="ECO:0000256" key="2">
    <source>
        <dbReference type="SAM" id="Phobius"/>
    </source>
</evidence>
<feature type="transmembrane region" description="Helical" evidence="2">
    <location>
        <begin position="257"/>
        <end position="278"/>
    </location>
</feature>
<keyword evidence="2" id="KW-0472">Membrane</keyword>
<dbReference type="RefSeq" id="WP_004087019.1">
    <property type="nucleotide sequence ID" value="NZ_JAERIZ010000019.1"/>
</dbReference>